<reference evidence="1 2" key="1">
    <citation type="journal article" date="2019" name="Nat. Ecol. Evol.">
        <title>Megaphylogeny resolves global patterns of mushroom evolution.</title>
        <authorList>
            <person name="Varga T."/>
            <person name="Krizsan K."/>
            <person name="Foldi C."/>
            <person name="Dima B."/>
            <person name="Sanchez-Garcia M."/>
            <person name="Sanchez-Ramirez S."/>
            <person name="Szollosi G.J."/>
            <person name="Szarkandi J.G."/>
            <person name="Papp V."/>
            <person name="Albert L."/>
            <person name="Andreopoulos W."/>
            <person name="Angelini C."/>
            <person name="Antonin V."/>
            <person name="Barry K.W."/>
            <person name="Bougher N.L."/>
            <person name="Buchanan P."/>
            <person name="Buyck B."/>
            <person name="Bense V."/>
            <person name="Catcheside P."/>
            <person name="Chovatia M."/>
            <person name="Cooper J."/>
            <person name="Damon W."/>
            <person name="Desjardin D."/>
            <person name="Finy P."/>
            <person name="Geml J."/>
            <person name="Haridas S."/>
            <person name="Hughes K."/>
            <person name="Justo A."/>
            <person name="Karasinski D."/>
            <person name="Kautmanova I."/>
            <person name="Kiss B."/>
            <person name="Kocsube S."/>
            <person name="Kotiranta H."/>
            <person name="LaButti K.M."/>
            <person name="Lechner B.E."/>
            <person name="Liimatainen K."/>
            <person name="Lipzen A."/>
            <person name="Lukacs Z."/>
            <person name="Mihaltcheva S."/>
            <person name="Morgado L.N."/>
            <person name="Niskanen T."/>
            <person name="Noordeloos M.E."/>
            <person name="Ohm R.A."/>
            <person name="Ortiz-Santana B."/>
            <person name="Ovrebo C."/>
            <person name="Racz N."/>
            <person name="Riley R."/>
            <person name="Savchenko A."/>
            <person name="Shiryaev A."/>
            <person name="Soop K."/>
            <person name="Spirin V."/>
            <person name="Szebenyi C."/>
            <person name="Tomsovsky M."/>
            <person name="Tulloss R.E."/>
            <person name="Uehling J."/>
            <person name="Grigoriev I.V."/>
            <person name="Vagvolgyi C."/>
            <person name="Papp T."/>
            <person name="Martin F.M."/>
            <person name="Miettinen O."/>
            <person name="Hibbett D.S."/>
            <person name="Nagy L.G."/>
        </authorList>
    </citation>
    <scope>NUCLEOTIDE SEQUENCE [LARGE SCALE GENOMIC DNA]</scope>
    <source>
        <strain evidence="1 2">NL-1719</strain>
    </source>
</reference>
<evidence type="ECO:0000313" key="2">
    <source>
        <dbReference type="Proteomes" id="UP000308600"/>
    </source>
</evidence>
<protein>
    <submittedName>
        <fullName evidence="1">Uncharacterized protein</fullName>
    </submittedName>
</protein>
<sequence>MAPSFAELRERAGKVTEAGLQKAQNVKDHHTSVPLKSTNWDPYTKQPAPAPKPKPPAPPKPSYPPPPSAHNRPAAPPAPSPFTSKPKPYIPPHLEPVRDDLAPPPPPPRRGPSSPSPAAAASSSPSFSPSPPPLRASAKPSPGLLSTGPPPVLDRGSRPGPSRFTRDTTQIDWANLSKDDKEVFFSWLDEFFSRHLNIDITPRTKAPLSSPPVVPSSTKPSLFRAPSSITPRSPANPFRASASSSPGPTPLSSSSTAFTLSYPPATQHGSAALDLAHYFSPSTPWPDHWYNKSTMTPPPPLVGSKDIYWSSSWQSHGQTKTVFIGILYSDLSVFWGTVEFQMSNPGTTKREAQYLPVPPALSKRELEEAHKTYGETIASFAESFLGTGEYCARGECWDLANEALKYFNEFDYVPKPVRSISRTHGHLIFEGKANRGGAEMVGRWRGGDDRVRRGDIVEWRTVKISTKGPGGRVMGWAVLGDPDHTAVVVQDTIPTVNVQDGGSITPKQLGSIVVVEQSVGSPPAKKEYVLDGMEEGEMWIYRPVSMEMYLGINEVVAKAPQGNTRLLRL</sequence>
<proteinExistence type="predicted"/>
<gene>
    <name evidence="1" type="ORF">BDN72DRAFT_960581</name>
</gene>
<evidence type="ECO:0000313" key="1">
    <source>
        <dbReference type="EMBL" id="TFK67975.1"/>
    </source>
</evidence>
<dbReference type="EMBL" id="ML208362">
    <property type="protein sequence ID" value="TFK67975.1"/>
    <property type="molecule type" value="Genomic_DNA"/>
</dbReference>
<organism evidence="1 2">
    <name type="scientific">Pluteus cervinus</name>
    <dbReference type="NCBI Taxonomy" id="181527"/>
    <lineage>
        <taxon>Eukaryota</taxon>
        <taxon>Fungi</taxon>
        <taxon>Dikarya</taxon>
        <taxon>Basidiomycota</taxon>
        <taxon>Agaricomycotina</taxon>
        <taxon>Agaricomycetes</taxon>
        <taxon>Agaricomycetidae</taxon>
        <taxon>Agaricales</taxon>
        <taxon>Pluteineae</taxon>
        <taxon>Pluteaceae</taxon>
        <taxon>Pluteus</taxon>
    </lineage>
</organism>
<keyword evidence="2" id="KW-1185">Reference proteome</keyword>
<name>A0ACD3AQ96_9AGAR</name>
<accession>A0ACD3AQ96</accession>
<dbReference type="Proteomes" id="UP000308600">
    <property type="component" value="Unassembled WGS sequence"/>
</dbReference>